<dbReference type="PROSITE" id="PS50297">
    <property type="entry name" value="ANK_REP_REGION"/>
    <property type="match status" value="5"/>
</dbReference>
<dbReference type="EMBL" id="CABFNS010000064">
    <property type="protein sequence ID" value="VUC20109.1"/>
    <property type="molecule type" value="Genomic_DNA"/>
</dbReference>
<dbReference type="Gene3D" id="3.40.50.300">
    <property type="entry name" value="P-loop containing nucleotide triphosphate hydrolases"/>
    <property type="match status" value="1"/>
</dbReference>
<dbReference type="InterPro" id="IPR056884">
    <property type="entry name" value="NPHP3-like_N"/>
</dbReference>
<dbReference type="Proteomes" id="UP000766486">
    <property type="component" value="Unassembled WGS sequence"/>
</dbReference>
<evidence type="ECO:0000256" key="3">
    <source>
        <dbReference type="SAM" id="MobiDB-lite"/>
    </source>
</evidence>
<evidence type="ECO:0000313" key="6">
    <source>
        <dbReference type="EMBL" id="VUC20109.1"/>
    </source>
</evidence>
<evidence type="ECO:0000259" key="4">
    <source>
        <dbReference type="Pfam" id="PF01048"/>
    </source>
</evidence>
<dbReference type="InterPro" id="IPR053137">
    <property type="entry name" value="NLR-like"/>
</dbReference>
<gene>
    <name evidence="6" type="ORF">CLO192961_LOCUS11891</name>
</gene>
<dbReference type="Pfam" id="PF12796">
    <property type="entry name" value="Ank_2"/>
    <property type="match status" value="3"/>
</dbReference>
<proteinExistence type="predicted"/>
<dbReference type="PANTHER" id="PTHR46082">
    <property type="entry name" value="ATP/GTP-BINDING PROTEIN-RELATED"/>
    <property type="match status" value="1"/>
</dbReference>
<dbReference type="SUPFAM" id="SSF53167">
    <property type="entry name" value="Purine and uridine phosphorylases"/>
    <property type="match status" value="1"/>
</dbReference>
<organism evidence="6 7">
    <name type="scientific">Bionectria ochroleuca</name>
    <name type="common">Gliocladium roseum</name>
    <dbReference type="NCBI Taxonomy" id="29856"/>
    <lineage>
        <taxon>Eukaryota</taxon>
        <taxon>Fungi</taxon>
        <taxon>Dikarya</taxon>
        <taxon>Ascomycota</taxon>
        <taxon>Pezizomycotina</taxon>
        <taxon>Sordariomycetes</taxon>
        <taxon>Hypocreomycetidae</taxon>
        <taxon>Hypocreales</taxon>
        <taxon>Bionectriaceae</taxon>
        <taxon>Clonostachys</taxon>
    </lineage>
</organism>
<keyword evidence="7" id="KW-1185">Reference proteome</keyword>
<keyword evidence="1" id="KW-0677">Repeat</keyword>
<feature type="repeat" description="ANK" evidence="2">
    <location>
        <begin position="1078"/>
        <end position="1103"/>
    </location>
</feature>
<evidence type="ECO:0000256" key="1">
    <source>
        <dbReference type="ARBA" id="ARBA00022737"/>
    </source>
</evidence>
<dbReference type="InterPro" id="IPR002110">
    <property type="entry name" value="Ankyrin_rpt"/>
</dbReference>
<feature type="region of interest" description="Disordered" evidence="3">
    <location>
        <begin position="1380"/>
        <end position="1401"/>
    </location>
</feature>
<dbReference type="SUPFAM" id="SSF52540">
    <property type="entry name" value="P-loop containing nucleoside triphosphate hydrolases"/>
    <property type="match status" value="1"/>
</dbReference>
<comment type="caution">
    <text evidence="6">The sequence shown here is derived from an EMBL/GenBank/DDBJ whole genome shotgun (WGS) entry which is preliminary data.</text>
</comment>
<dbReference type="SMART" id="SM00248">
    <property type="entry name" value="ANK"/>
    <property type="match status" value="12"/>
</dbReference>
<dbReference type="PANTHER" id="PTHR46082:SF11">
    <property type="entry name" value="AAA+ ATPASE DOMAIN-CONTAINING PROTEIN-RELATED"/>
    <property type="match status" value="1"/>
</dbReference>
<feature type="domain" description="Nephrocystin 3-like N-terminal" evidence="5">
    <location>
        <begin position="353"/>
        <end position="522"/>
    </location>
</feature>
<reference evidence="6 7" key="1">
    <citation type="submission" date="2019-06" db="EMBL/GenBank/DDBJ databases">
        <authorList>
            <person name="Broberg M."/>
        </authorList>
    </citation>
    <scope>NUCLEOTIDE SEQUENCE [LARGE SCALE GENOMIC DNA]</scope>
</reference>
<dbReference type="InterPro" id="IPR027417">
    <property type="entry name" value="P-loop_NTPase"/>
</dbReference>
<feature type="repeat" description="ANK" evidence="2">
    <location>
        <begin position="1112"/>
        <end position="1136"/>
    </location>
</feature>
<dbReference type="Gene3D" id="1.25.40.20">
    <property type="entry name" value="Ankyrin repeat-containing domain"/>
    <property type="match status" value="3"/>
</dbReference>
<dbReference type="InterPro" id="IPR000845">
    <property type="entry name" value="Nucleoside_phosphorylase_d"/>
</dbReference>
<sequence length="1401" mass="156846">MNRALLNHEEYTVGWVCALPLELAAATSMLDECHLRLPNKPGDDNMYNFGRIGQHNIVIACLPSGHYGTTNAAVVANNMQRSFPSIDIRLMVGIGGGVPSKTHDIRLGDIVVGQRVMDYDLGKMIQGGSVHLTSSAVEPPQKIMKAVSNLQALHHSTSTQIPALVTRMLNSNPNMGLYNYPAHLRDRLFRSTYEHQIQTESCDHCDSSELVERPIRSGKTPKVHYGMIGSGNKVIKHAETRDDMARNHNILCFEMEAAGLISHFPCLVIRGICDYCDSHKNKEWQHYAAAVAAGYAKELLLIAEPKLVAMSTNSKTTYPGSAASKTEKEEFLGSLSFDTMYDRRYNIRSAYSETCRWFRRSETYLDWMNPQRLRQHGGFLWIKGKPGAGKSTLMHFLVEKQELERNFITISFFFNARGHQLEKSTEGMYRSLLVQLFENIPGLFGTLREEPRMRHLGWTTKSLEKLLELTVERLGSSSVACYIDALDEGDEDEIRDMVTFFERIAQLTMSTGLKFYVCFSSRHYPHIGLREGLGLEVVLEDERSHGADIALYVDNMLKIGQSKIAKDIRREVQDRSSGVFMWAVLVVGILNKEHDRGRIYNLSQRLGEIPRDLQTLFRDILTSHGSPREELLLVFQLLLCARRPLAPKELYFAVLSQFMSEPLDPRDVSIQDIQIFLIENSKGLVEVTRGSDHPTVQFIHETVRDFLFEQNTLGSLWPELNVDDFISKTHLRLRDCCQRYLFSEVSRSLNYDRREPTTGRGKYEPPLYMVDKFPFFNYAVMNLFYHADRAYGTANDQTHFLSTFPLQKWVEYYNLSSEGPRVPQLPPSTRLLYVLAEMNASSLLQSCDSLTSCIDEMDEPHICPLVAAVVNRSREATVVLYKALESSLAHDSPYWSWKRRFAPDLFKSDHGIDLNSFWSVGNNRSLMSFLSAYGDLELVAVVVYSRIQQRDPSSLDICNFQDSLHQAIRYGNGEVFEFLLETELIELDSANDQGLTPLSVAAMCGKADIVKLLLETGRATPDCKDIYQLTPLQLAVHFKESPTVTYLEPEFSEAQGRLDIVQELLATGRVDPNSRDYEGKTPLSKAAQLRVVNTVKFLLDSGAVDPDLADDLGETPLFKAAEAGDEDIVRMLLETGKVNPNSISNAGCTPLMIAVETGREEVVKLLLDIDEVDPDPVNVYGETPLLLAFACGLDSIVNMLLGTDQVDPSRADSYGQTALFLAALHNRPAVVRRLLKTGRVDPNSLDSDGRSPLLVAAAQNLDIVEALLESDQVDPDVADNCGRTPLMVAVDCRGEEIVKRLLEIDRVSLNVADLSGNTPLSLAVTQGEEAIVRALLETGRVNGNLLDGKGESILQMAAKGGYKSIFIHLQQYADEKYSQELRAEDSSSEASSGGVYLGEEL</sequence>
<accession>A0ABY6TPS6</accession>
<feature type="repeat" description="ANK" evidence="2">
    <location>
        <begin position="993"/>
        <end position="1017"/>
    </location>
</feature>
<evidence type="ECO:0000259" key="5">
    <source>
        <dbReference type="Pfam" id="PF24883"/>
    </source>
</evidence>
<dbReference type="Gene3D" id="3.40.50.1580">
    <property type="entry name" value="Nucleoside phosphorylase domain"/>
    <property type="match status" value="1"/>
</dbReference>
<dbReference type="SUPFAM" id="SSF48403">
    <property type="entry name" value="Ankyrin repeat"/>
    <property type="match status" value="2"/>
</dbReference>
<evidence type="ECO:0000313" key="7">
    <source>
        <dbReference type="Proteomes" id="UP000766486"/>
    </source>
</evidence>
<feature type="domain" description="Nucleoside phosphorylase" evidence="4">
    <location>
        <begin position="13"/>
        <end position="286"/>
    </location>
</feature>
<feature type="repeat" description="ANK" evidence="2">
    <location>
        <begin position="1146"/>
        <end position="1168"/>
    </location>
</feature>
<evidence type="ECO:0008006" key="8">
    <source>
        <dbReference type="Google" id="ProtNLM"/>
    </source>
</evidence>
<dbReference type="Pfam" id="PF24883">
    <property type="entry name" value="NPHP3_N"/>
    <property type="match status" value="1"/>
</dbReference>
<dbReference type="InterPro" id="IPR035994">
    <property type="entry name" value="Nucleoside_phosphorylase_sf"/>
</dbReference>
<feature type="repeat" description="ANK" evidence="2">
    <location>
        <begin position="1315"/>
        <end position="1339"/>
    </location>
</feature>
<evidence type="ECO:0000256" key="2">
    <source>
        <dbReference type="PROSITE-ProRule" id="PRU00023"/>
    </source>
</evidence>
<protein>
    <recommendedName>
        <fullName evidence="8">Nucleoside phosphorylase domain-containing protein</fullName>
    </recommendedName>
</protein>
<keyword evidence="2" id="KW-0040">ANK repeat</keyword>
<dbReference type="PROSITE" id="PS50088">
    <property type="entry name" value="ANK_REPEAT"/>
    <property type="match status" value="5"/>
</dbReference>
<dbReference type="Pfam" id="PF01048">
    <property type="entry name" value="PNP_UDP_1"/>
    <property type="match status" value="1"/>
</dbReference>
<dbReference type="InterPro" id="IPR036770">
    <property type="entry name" value="Ankyrin_rpt-contain_sf"/>
</dbReference>
<dbReference type="Pfam" id="PF00023">
    <property type="entry name" value="Ank"/>
    <property type="match status" value="2"/>
</dbReference>
<name>A0ABY6TPS6_BIOOC</name>